<dbReference type="Proteomes" id="UP000288805">
    <property type="component" value="Unassembled WGS sequence"/>
</dbReference>
<evidence type="ECO:0000256" key="1">
    <source>
        <dbReference type="SAM" id="MobiDB-lite"/>
    </source>
</evidence>
<accession>A0A438FMI4</accession>
<gene>
    <name evidence="2" type="ORF">CK203_020527</name>
</gene>
<feature type="compositionally biased region" description="Polar residues" evidence="1">
    <location>
        <begin position="1"/>
        <end position="12"/>
    </location>
</feature>
<evidence type="ECO:0000313" key="3">
    <source>
        <dbReference type="Proteomes" id="UP000288805"/>
    </source>
</evidence>
<dbReference type="AlphaFoldDB" id="A0A438FMI4"/>
<dbReference type="EMBL" id="QGNW01000842">
    <property type="protein sequence ID" value="RVW61207.1"/>
    <property type="molecule type" value="Genomic_DNA"/>
</dbReference>
<evidence type="ECO:0000313" key="2">
    <source>
        <dbReference type="EMBL" id="RVW61207.1"/>
    </source>
</evidence>
<protein>
    <submittedName>
        <fullName evidence="2">Uncharacterized protein</fullName>
    </submittedName>
</protein>
<reference evidence="2 3" key="1">
    <citation type="journal article" date="2018" name="PLoS Genet.">
        <title>Population sequencing reveals clonal diversity and ancestral inbreeding in the grapevine cultivar Chardonnay.</title>
        <authorList>
            <person name="Roach M.J."/>
            <person name="Johnson D.L."/>
            <person name="Bohlmann J."/>
            <person name="van Vuuren H.J."/>
            <person name="Jones S.J."/>
            <person name="Pretorius I.S."/>
            <person name="Schmidt S.A."/>
            <person name="Borneman A.R."/>
        </authorList>
    </citation>
    <scope>NUCLEOTIDE SEQUENCE [LARGE SCALE GENOMIC DNA]</scope>
    <source>
        <strain evidence="3">cv. Chardonnay</strain>
        <tissue evidence="2">Leaf</tissue>
    </source>
</reference>
<sequence length="83" mass="9387">MKGDSSVSNTNLQKEKKGHAMSDYQKGLRVVSQNMMLTLVWMRAEFLLGTKFGKVRLPLEPGICLFAVIWVYPNSQVLKLVLC</sequence>
<name>A0A438FMI4_VITVI</name>
<proteinExistence type="predicted"/>
<feature type="region of interest" description="Disordered" evidence="1">
    <location>
        <begin position="1"/>
        <end position="21"/>
    </location>
</feature>
<comment type="caution">
    <text evidence="2">The sequence shown here is derived from an EMBL/GenBank/DDBJ whole genome shotgun (WGS) entry which is preliminary data.</text>
</comment>
<organism evidence="2 3">
    <name type="scientific">Vitis vinifera</name>
    <name type="common">Grape</name>
    <dbReference type="NCBI Taxonomy" id="29760"/>
    <lineage>
        <taxon>Eukaryota</taxon>
        <taxon>Viridiplantae</taxon>
        <taxon>Streptophyta</taxon>
        <taxon>Embryophyta</taxon>
        <taxon>Tracheophyta</taxon>
        <taxon>Spermatophyta</taxon>
        <taxon>Magnoliopsida</taxon>
        <taxon>eudicotyledons</taxon>
        <taxon>Gunneridae</taxon>
        <taxon>Pentapetalae</taxon>
        <taxon>rosids</taxon>
        <taxon>Vitales</taxon>
        <taxon>Vitaceae</taxon>
        <taxon>Viteae</taxon>
        <taxon>Vitis</taxon>
    </lineage>
</organism>